<gene>
    <name evidence="2" type="ORF">RUM43_013401</name>
</gene>
<proteinExistence type="predicted"/>
<evidence type="ECO:0000256" key="1">
    <source>
        <dbReference type="SAM" id="MobiDB-lite"/>
    </source>
</evidence>
<dbReference type="EMBL" id="JAWJWE010000007">
    <property type="protein sequence ID" value="KAK6632633.1"/>
    <property type="molecule type" value="Genomic_DNA"/>
</dbReference>
<sequence length="121" mass="14091">MPPKVKEKHEKLRNDMEKDNQKVTRCLAKLPRQQGSSQENSRVDATVQKGYLKFIEYLAAYALGKKGRIAQMSQLVERNHLPDRRPDMRTAREETNIEIFSFNAHQNTSPVVIWTMSHHCN</sequence>
<reference evidence="2 3" key="1">
    <citation type="submission" date="2023-10" db="EMBL/GenBank/DDBJ databases">
        <title>Genomes of two closely related lineages of the louse Polyplax serrata with different host specificities.</title>
        <authorList>
            <person name="Martinu J."/>
            <person name="Tarabai H."/>
            <person name="Stefka J."/>
            <person name="Hypsa V."/>
        </authorList>
    </citation>
    <scope>NUCLEOTIDE SEQUENCE [LARGE SCALE GENOMIC DNA]</scope>
    <source>
        <strain evidence="2">HR10_N</strain>
    </source>
</reference>
<dbReference type="AlphaFoldDB" id="A0AAN8P5F3"/>
<comment type="caution">
    <text evidence="2">The sequence shown here is derived from an EMBL/GenBank/DDBJ whole genome shotgun (WGS) entry which is preliminary data.</text>
</comment>
<evidence type="ECO:0000313" key="2">
    <source>
        <dbReference type="EMBL" id="KAK6632633.1"/>
    </source>
</evidence>
<feature type="region of interest" description="Disordered" evidence="1">
    <location>
        <begin position="1"/>
        <end position="21"/>
    </location>
</feature>
<accession>A0AAN8P5F3</accession>
<organism evidence="2 3">
    <name type="scientific">Polyplax serrata</name>
    <name type="common">Common mouse louse</name>
    <dbReference type="NCBI Taxonomy" id="468196"/>
    <lineage>
        <taxon>Eukaryota</taxon>
        <taxon>Metazoa</taxon>
        <taxon>Ecdysozoa</taxon>
        <taxon>Arthropoda</taxon>
        <taxon>Hexapoda</taxon>
        <taxon>Insecta</taxon>
        <taxon>Pterygota</taxon>
        <taxon>Neoptera</taxon>
        <taxon>Paraneoptera</taxon>
        <taxon>Psocodea</taxon>
        <taxon>Troctomorpha</taxon>
        <taxon>Phthiraptera</taxon>
        <taxon>Anoplura</taxon>
        <taxon>Polyplacidae</taxon>
        <taxon>Polyplax</taxon>
    </lineage>
</organism>
<dbReference type="Proteomes" id="UP001372834">
    <property type="component" value="Unassembled WGS sequence"/>
</dbReference>
<protein>
    <submittedName>
        <fullName evidence="2">Uncharacterized protein</fullName>
    </submittedName>
</protein>
<evidence type="ECO:0000313" key="3">
    <source>
        <dbReference type="Proteomes" id="UP001372834"/>
    </source>
</evidence>
<name>A0AAN8P5F3_POLSC</name>